<proteinExistence type="inferred from homology"/>
<comment type="subunit">
    <text evidence="6">Homotetramer. Forms an RuvA(8)-RuvB(12)-Holliday junction (HJ) complex. HJ DNA is sandwiched between 2 RuvA tetramers; dsDNA enters through RuvA and exits via RuvB. An RuvB hexamer assembles on each DNA strand where it exits the tetramer. Each RuvB hexamer is contacted by two RuvA subunits (via domain III) on 2 adjacent RuvB subunits; this complex drives branch migration. In the full resolvosome a probable DNA-RuvA(4)-RuvB(12)-RuvC(2) complex forms which resolves the HJ.</text>
</comment>
<dbReference type="GO" id="GO:0005524">
    <property type="term" value="F:ATP binding"/>
    <property type="evidence" value="ECO:0007669"/>
    <property type="project" value="InterPro"/>
</dbReference>
<dbReference type="NCBIfam" id="TIGR00084">
    <property type="entry name" value="ruvA"/>
    <property type="match status" value="1"/>
</dbReference>
<dbReference type="HAMAP" id="MF_00031">
    <property type="entry name" value="DNA_HJ_migration_RuvA"/>
    <property type="match status" value="1"/>
</dbReference>
<reference evidence="8 9" key="1">
    <citation type="journal article" date="2016" name="Nat. Commun.">
        <title>Thousands of microbial genomes shed light on interconnected biogeochemical processes in an aquifer system.</title>
        <authorList>
            <person name="Anantharaman K."/>
            <person name="Brown C.T."/>
            <person name="Hug L.A."/>
            <person name="Sharon I."/>
            <person name="Castelle C.J."/>
            <person name="Probst A.J."/>
            <person name="Thomas B.C."/>
            <person name="Singh A."/>
            <person name="Wilkins M.J."/>
            <person name="Karaoz U."/>
            <person name="Brodie E.L."/>
            <person name="Williams K.H."/>
            <person name="Hubbard S.S."/>
            <person name="Banfield J.F."/>
        </authorList>
    </citation>
    <scope>NUCLEOTIDE SEQUENCE [LARGE SCALE GENOMIC DNA]</scope>
</reference>
<evidence type="ECO:0000256" key="2">
    <source>
        <dbReference type="ARBA" id="ARBA00022763"/>
    </source>
</evidence>
<dbReference type="Gene3D" id="1.10.150.20">
    <property type="entry name" value="5' to 3' exonuclease, C-terminal subdomain"/>
    <property type="match status" value="1"/>
</dbReference>
<dbReference type="EMBL" id="MEUN01000096">
    <property type="protein sequence ID" value="OGC44019.1"/>
    <property type="molecule type" value="Genomic_DNA"/>
</dbReference>
<evidence type="ECO:0000313" key="9">
    <source>
        <dbReference type="Proteomes" id="UP000177434"/>
    </source>
</evidence>
<organism evidence="8 9">
    <name type="scientific">candidate division WS6 bacterium RIFOXYB1_FULL_33_14</name>
    <dbReference type="NCBI Taxonomy" id="1817896"/>
    <lineage>
        <taxon>Bacteria</taxon>
        <taxon>Candidatus Dojkabacteria</taxon>
    </lineage>
</organism>
<dbReference type="SUPFAM" id="SSF47781">
    <property type="entry name" value="RuvA domain 2-like"/>
    <property type="match status" value="1"/>
</dbReference>
<dbReference type="GO" id="GO:0005737">
    <property type="term" value="C:cytoplasm"/>
    <property type="evidence" value="ECO:0007669"/>
    <property type="project" value="UniProtKB-SubCell"/>
</dbReference>
<evidence type="ECO:0000313" key="8">
    <source>
        <dbReference type="EMBL" id="OGC44019.1"/>
    </source>
</evidence>
<dbReference type="InterPro" id="IPR000085">
    <property type="entry name" value="RuvA"/>
</dbReference>
<evidence type="ECO:0000256" key="3">
    <source>
        <dbReference type="ARBA" id="ARBA00023125"/>
    </source>
</evidence>
<evidence type="ECO:0000256" key="6">
    <source>
        <dbReference type="HAMAP-Rule" id="MF_00031"/>
    </source>
</evidence>
<dbReference type="GO" id="GO:0048476">
    <property type="term" value="C:Holliday junction resolvase complex"/>
    <property type="evidence" value="ECO:0007669"/>
    <property type="project" value="UniProtKB-UniRule"/>
</dbReference>
<dbReference type="SUPFAM" id="SSF50249">
    <property type="entry name" value="Nucleic acid-binding proteins"/>
    <property type="match status" value="1"/>
</dbReference>
<evidence type="ECO:0000256" key="4">
    <source>
        <dbReference type="ARBA" id="ARBA00023172"/>
    </source>
</evidence>
<comment type="subcellular location">
    <subcellularLocation>
        <location evidence="6">Cytoplasm</location>
    </subcellularLocation>
</comment>
<feature type="region of interest" description="Domain III" evidence="6">
    <location>
        <begin position="149"/>
        <end position="194"/>
    </location>
</feature>
<accession>A0A1F4UGH3</accession>
<keyword evidence="8" id="KW-0067">ATP-binding</keyword>
<dbReference type="InterPro" id="IPR013849">
    <property type="entry name" value="DNA_helicase_Holl-junc_RuvA_I"/>
</dbReference>
<feature type="domain" description="Helix-hairpin-helix DNA-binding motif class 1" evidence="7">
    <location>
        <begin position="110"/>
        <end position="129"/>
    </location>
</feature>
<keyword evidence="4 6" id="KW-0233">DNA recombination</keyword>
<name>A0A1F4UGH3_9BACT</name>
<dbReference type="InterPro" id="IPR003583">
    <property type="entry name" value="Hlx-hairpin-Hlx_DNA-bd_motif"/>
</dbReference>
<keyword evidence="8" id="KW-0378">Hydrolase</keyword>
<keyword evidence="1 6" id="KW-0963">Cytoplasm</keyword>
<dbReference type="GO" id="GO:0006310">
    <property type="term" value="P:DNA recombination"/>
    <property type="evidence" value="ECO:0007669"/>
    <property type="project" value="UniProtKB-UniRule"/>
</dbReference>
<comment type="caution">
    <text evidence="6">Lacks conserved residue(s) required for the propagation of feature annotation.</text>
</comment>
<evidence type="ECO:0000256" key="1">
    <source>
        <dbReference type="ARBA" id="ARBA00022490"/>
    </source>
</evidence>
<sequence>MISYISGKVFKNSMGKLNYIEILLPLGISYRVYVTSQFEFKEIGTEISVYTSFQVREESQTLYGFSTELERDFFEELLTVSGIGPKSALSILSTYRMERVKEIVLEGDSKLLSKVPGLGLKGAQKVILELRGRIDFSKEDDVSKSDIRLKELKDALKSLGFKGKDLEESVVKGGELLKKENMEIEVLIKKVLSQ</sequence>
<comment type="similarity">
    <text evidence="6">Belongs to the RuvA family.</text>
</comment>
<feature type="region of interest" description="Domain II" evidence="6">
    <location>
        <begin position="67"/>
        <end position="144"/>
    </location>
</feature>
<comment type="function">
    <text evidence="6">The RuvA-RuvB-RuvC complex processes Holliday junction (HJ) DNA during genetic recombination and DNA repair, while the RuvA-RuvB complex plays an important role in the rescue of blocked DNA replication forks via replication fork reversal (RFR). RuvA specifically binds to HJ cruciform DNA, conferring on it an open structure. The RuvB hexamer acts as an ATP-dependent pump, pulling dsDNA into and through the RuvAB complex. HJ branch migration allows RuvC to scan DNA until it finds its consensus sequence, where it cleaves and resolves the cruciform DNA.</text>
</comment>
<dbReference type="GO" id="GO:0000400">
    <property type="term" value="F:four-way junction DNA binding"/>
    <property type="evidence" value="ECO:0007669"/>
    <property type="project" value="UniProtKB-UniRule"/>
</dbReference>
<dbReference type="GO" id="GO:0006281">
    <property type="term" value="P:DNA repair"/>
    <property type="evidence" value="ECO:0007669"/>
    <property type="project" value="UniProtKB-UniRule"/>
</dbReference>
<keyword evidence="8" id="KW-0347">Helicase</keyword>
<dbReference type="InterPro" id="IPR012340">
    <property type="entry name" value="NA-bd_OB-fold"/>
</dbReference>
<dbReference type="AlphaFoldDB" id="A0A1F4UGH3"/>
<dbReference type="Gene3D" id="2.40.50.140">
    <property type="entry name" value="Nucleic acid-binding proteins"/>
    <property type="match status" value="1"/>
</dbReference>
<feature type="domain" description="Helix-hairpin-helix DNA-binding motif class 1" evidence="7">
    <location>
        <begin position="75"/>
        <end position="94"/>
    </location>
</feature>
<dbReference type="InterPro" id="IPR010994">
    <property type="entry name" value="RuvA_2-like"/>
</dbReference>
<keyword evidence="5 6" id="KW-0234">DNA repair</keyword>
<comment type="domain">
    <text evidence="6">Has three domains with a flexible linker between the domains II and III and assumes an 'L' shape. Domain III is highly mobile and contacts RuvB.</text>
</comment>
<dbReference type="SMART" id="SM00278">
    <property type="entry name" value="HhH1"/>
    <property type="match status" value="2"/>
</dbReference>
<dbReference type="Pfam" id="PF14520">
    <property type="entry name" value="HHH_5"/>
    <property type="match status" value="1"/>
</dbReference>
<dbReference type="Pfam" id="PF01330">
    <property type="entry name" value="RuvA_N"/>
    <property type="match status" value="1"/>
</dbReference>
<keyword evidence="3 6" id="KW-0238">DNA-binding</keyword>
<evidence type="ECO:0000256" key="5">
    <source>
        <dbReference type="ARBA" id="ARBA00023204"/>
    </source>
</evidence>
<dbReference type="GO" id="GO:0009378">
    <property type="term" value="F:four-way junction helicase activity"/>
    <property type="evidence" value="ECO:0007669"/>
    <property type="project" value="InterPro"/>
</dbReference>
<keyword evidence="8" id="KW-0547">Nucleotide-binding</keyword>
<keyword evidence="2 6" id="KW-0227">DNA damage</keyword>
<gene>
    <name evidence="6" type="primary">ruvA</name>
    <name evidence="8" type="ORF">A2400_02115</name>
</gene>
<comment type="caution">
    <text evidence="8">The sequence shown here is derived from an EMBL/GenBank/DDBJ whole genome shotgun (WGS) entry which is preliminary data.</text>
</comment>
<protein>
    <recommendedName>
        <fullName evidence="6">Holliday junction branch migration complex subunit RuvA</fullName>
    </recommendedName>
</protein>
<evidence type="ECO:0000259" key="7">
    <source>
        <dbReference type="SMART" id="SM00278"/>
    </source>
</evidence>
<dbReference type="Proteomes" id="UP000177434">
    <property type="component" value="Unassembled WGS sequence"/>
</dbReference>